<feature type="transmembrane region" description="Helical" evidence="6">
    <location>
        <begin position="98"/>
        <end position="124"/>
    </location>
</feature>
<dbReference type="SMART" id="SM00382">
    <property type="entry name" value="AAA"/>
    <property type="match status" value="2"/>
</dbReference>
<keyword evidence="5" id="KW-0029">Amino-acid transport</keyword>
<dbReference type="Pfam" id="PF07690">
    <property type="entry name" value="MFS_1"/>
    <property type="match status" value="1"/>
</dbReference>
<feature type="domain" description="ABC transporter" evidence="8">
    <location>
        <begin position="720"/>
        <end position="973"/>
    </location>
</feature>
<feature type="transmembrane region" description="Helical" evidence="6">
    <location>
        <begin position="316"/>
        <end position="334"/>
    </location>
</feature>
<keyword evidence="2" id="KW-0813">Transport</keyword>
<dbReference type="CDD" id="cd03224">
    <property type="entry name" value="ABC_TM1139_LivF_branched"/>
    <property type="match status" value="1"/>
</dbReference>
<dbReference type="InterPro" id="IPR027417">
    <property type="entry name" value="P-loop_NTPase"/>
</dbReference>
<keyword evidence="6" id="KW-1133">Transmembrane helix</keyword>
<dbReference type="PANTHER" id="PTHR43820">
    <property type="entry name" value="HIGH-AFFINITY BRANCHED-CHAIN AMINO ACID TRANSPORT ATP-BINDING PROTEIN LIVF"/>
    <property type="match status" value="1"/>
</dbReference>
<dbReference type="InterPro" id="IPR003593">
    <property type="entry name" value="AAA+_ATPase"/>
</dbReference>
<protein>
    <submittedName>
        <fullName evidence="9">Unannotated protein</fullName>
    </submittedName>
</protein>
<dbReference type="InterPro" id="IPR052156">
    <property type="entry name" value="BCAA_Transport_ATP-bd_LivF"/>
</dbReference>
<dbReference type="EMBL" id="CAEZZU010000044">
    <property type="protein sequence ID" value="CAB4774167.1"/>
    <property type="molecule type" value="Genomic_DNA"/>
</dbReference>
<feature type="transmembrane region" description="Helical" evidence="6">
    <location>
        <begin position="285"/>
        <end position="304"/>
    </location>
</feature>
<dbReference type="InterPro" id="IPR020846">
    <property type="entry name" value="MFS_dom"/>
</dbReference>
<evidence type="ECO:0000256" key="5">
    <source>
        <dbReference type="ARBA" id="ARBA00022970"/>
    </source>
</evidence>
<dbReference type="SUPFAM" id="SSF103473">
    <property type="entry name" value="MFS general substrate transporter"/>
    <property type="match status" value="1"/>
</dbReference>
<gene>
    <name evidence="9" type="ORF">UFOPK2925_00447</name>
</gene>
<evidence type="ECO:0000313" key="9">
    <source>
        <dbReference type="EMBL" id="CAB4774167.1"/>
    </source>
</evidence>
<dbReference type="GO" id="GO:0005524">
    <property type="term" value="F:ATP binding"/>
    <property type="evidence" value="ECO:0007669"/>
    <property type="project" value="UniProtKB-KW"/>
</dbReference>
<dbReference type="InterPro" id="IPR003439">
    <property type="entry name" value="ABC_transporter-like_ATP-bd"/>
</dbReference>
<evidence type="ECO:0000256" key="6">
    <source>
        <dbReference type="SAM" id="Phobius"/>
    </source>
</evidence>
<dbReference type="GO" id="GO:0015807">
    <property type="term" value="P:L-amino acid transport"/>
    <property type="evidence" value="ECO:0007669"/>
    <property type="project" value="TreeGrafter"/>
</dbReference>
<evidence type="ECO:0000256" key="1">
    <source>
        <dbReference type="ARBA" id="ARBA00005417"/>
    </source>
</evidence>
<feature type="domain" description="Major facilitator superfamily (MFS) profile" evidence="7">
    <location>
        <begin position="32"/>
        <end position="430"/>
    </location>
</feature>
<evidence type="ECO:0000256" key="3">
    <source>
        <dbReference type="ARBA" id="ARBA00022741"/>
    </source>
</evidence>
<dbReference type="CDD" id="cd06174">
    <property type="entry name" value="MFS"/>
    <property type="match status" value="1"/>
</dbReference>
<dbReference type="Pfam" id="PF00005">
    <property type="entry name" value="ABC_tran"/>
    <property type="match status" value="2"/>
</dbReference>
<feature type="transmembrane region" description="Helical" evidence="6">
    <location>
        <begin position="340"/>
        <end position="364"/>
    </location>
</feature>
<evidence type="ECO:0000256" key="4">
    <source>
        <dbReference type="ARBA" id="ARBA00022840"/>
    </source>
</evidence>
<evidence type="ECO:0000259" key="8">
    <source>
        <dbReference type="PROSITE" id="PS50893"/>
    </source>
</evidence>
<feature type="transmembrane region" description="Helical" evidence="6">
    <location>
        <begin position="162"/>
        <end position="182"/>
    </location>
</feature>
<keyword evidence="3" id="KW-0547">Nucleotide-binding</keyword>
<dbReference type="AlphaFoldDB" id="A0A6J6VUG5"/>
<keyword evidence="6" id="KW-0812">Transmembrane</keyword>
<dbReference type="PANTHER" id="PTHR43820:SF4">
    <property type="entry name" value="HIGH-AFFINITY BRANCHED-CHAIN AMINO ACID TRANSPORT ATP-BINDING PROTEIN LIVF"/>
    <property type="match status" value="1"/>
</dbReference>
<name>A0A6J6VUG5_9ZZZZ</name>
<dbReference type="GO" id="GO:0016887">
    <property type="term" value="F:ATP hydrolysis activity"/>
    <property type="evidence" value="ECO:0007669"/>
    <property type="project" value="InterPro"/>
</dbReference>
<evidence type="ECO:0000259" key="7">
    <source>
        <dbReference type="PROSITE" id="PS50850"/>
    </source>
</evidence>
<dbReference type="PROSITE" id="PS00211">
    <property type="entry name" value="ABC_TRANSPORTER_1"/>
    <property type="match status" value="1"/>
</dbReference>
<dbReference type="Gene3D" id="3.40.50.300">
    <property type="entry name" value="P-loop containing nucleotide triphosphate hydrolases"/>
    <property type="match status" value="2"/>
</dbReference>
<feature type="transmembrane region" description="Helical" evidence="6">
    <location>
        <begin position="250"/>
        <end position="273"/>
    </location>
</feature>
<comment type="similarity">
    <text evidence="1">Belongs to the ABC transporter superfamily.</text>
</comment>
<dbReference type="Gene3D" id="1.20.1250.20">
    <property type="entry name" value="MFS general substrate transporter like domains"/>
    <property type="match status" value="1"/>
</dbReference>
<proteinExistence type="inferred from homology"/>
<reference evidence="9" key="1">
    <citation type="submission" date="2020-05" db="EMBL/GenBank/DDBJ databases">
        <authorList>
            <person name="Chiriac C."/>
            <person name="Salcher M."/>
            <person name="Ghai R."/>
            <person name="Kavagutti S V."/>
        </authorList>
    </citation>
    <scope>NUCLEOTIDE SEQUENCE</scope>
</reference>
<dbReference type="PROSITE" id="PS50893">
    <property type="entry name" value="ABC_TRANSPORTER_2"/>
    <property type="match status" value="2"/>
</dbReference>
<feature type="domain" description="ABC transporter" evidence="8">
    <location>
        <begin position="449"/>
        <end position="691"/>
    </location>
</feature>
<accession>A0A6J6VUG5</accession>
<feature type="transmembrane region" description="Helical" evidence="6">
    <location>
        <begin position="402"/>
        <end position="423"/>
    </location>
</feature>
<feature type="transmembrane region" description="Helical" evidence="6">
    <location>
        <begin position="376"/>
        <end position="396"/>
    </location>
</feature>
<dbReference type="GO" id="GO:0015658">
    <property type="term" value="F:branched-chain amino acid transmembrane transporter activity"/>
    <property type="evidence" value="ECO:0007669"/>
    <property type="project" value="TreeGrafter"/>
</dbReference>
<dbReference type="PROSITE" id="PS50850">
    <property type="entry name" value="MFS"/>
    <property type="match status" value="1"/>
</dbReference>
<feature type="transmembrane region" description="Helical" evidence="6">
    <location>
        <begin position="188"/>
        <end position="206"/>
    </location>
</feature>
<keyword evidence="4" id="KW-0067">ATP-binding</keyword>
<sequence length="989" mass="105308">MTAAPMPAETTVARNKIHGFLLSLTGGAPVYPLVILTGLLAVDELDRAAFGILLPEIRAAFGLNLQAVLSVVALASLVALLIQVPIAFYADRLPRTKIAVAGAVVWMFFTGMTGLAFGVIMLSIARAGSGLGKAVVDPTHNSLLSDYYDIPVRPRVFSFHRAGSVVGLTVGPLAAGLLAYWLGWRAPFIIFMIPTLVFVILGRRLLEPLRGTWERRAAGAAEEAIDTEDIPPSFAESWRIVWQVGTLRRIFYSLPFLAVAIIGLATLSSLQYAQTFGLDERARGLVASLVEPVQLIGLFAGIPIATRLMKRDPGLILKFIGLVNAGLALCWVGFALAPNVYVAVGISMLTAALVSLIGPGLAAALSIATPPKVRSFGYAVAALWILPGLIVLPIIGGVADTYGIRTGLLLLVPVFLIGSVLIASASTQVAADVTQVWTSAAAQSEVLYQRRQGLVKMLLVRGLDVGYDGVQVLFKVDFEVDEGEIVALLGTNGSGKSTLLKAISGLVEASAGAVIFDGRDMTYAPPHEVAGLGITQVPGGQGVFPTLTVKENLHLAGWLHRRDKDRVKAATEEVLELFPILRERIEEPAGNLSGGQQQMLTLGMAFIERPRLLMIDELSLGLAPVVVGQLLQIVERIREAGTTIIVVEQSVNVALTIAQRAYFMEKGEIRFEGPTAELLERPDILRSVYLEGAASRGAALAASRSHDSDVAKVVERPTRLEVQNISKRFGGIHALRDVSFTAGAGEILGFIGPNGAGKTTLFDAISGFIRVESGRVILAGEEGPIELTSQRAEQRARHGIGRSFQDGRLFPGLTVSETIAVALERHVAVRDPIAAALHLPAVSDSESQVRLRVDELIDLMGLGAFRDKFCRELSTGSRRIVDMACLLAHHPTALLLDEPSSGIAQREAEALGPLLMKIRDTLGATILLIEHDLPLLTSVADRLVALHLGEVVTVGLPADVVSHPVVVESYLGTSEAAIARSGSGNTPTS</sequence>
<dbReference type="InterPro" id="IPR017871">
    <property type="entry name" value="ABC_transporter-like_CS"/>
</dbReference>
<dbReference type="InterPro" id="IPR011701">
    <property type="entry name" value="MFS"/>
</dbReference>
<organism evidence="9">
    <name type="scientific">freshwater metagenome</name>
    <dbReference type="NCBI Taxonomy" id="449393"/>
    <lineage>
        <taxon>unclassified sequences</taxon>
        <taxon>metagenomes</taxon>
        <taxon>ecological metagenomes</taxon>
    </lineage>
</organism>
<dbReference type="SUPFAM" id="SSF52540">
    <property type="entry name" value="P-loop containing nucleoside triphosphate hydrolases"/>
    <property type="match status" value="2"/>
</dbReference>
<dbReference type="InterPro" id="IPR036259">
    <property type="entry name" value="MFS_trans_sf"/>
</dbReference>
<evidence type="ECO:0000256" key="2">
    <source>
        <dbReference type="ARBA" id="ARBA00022448"/>
    </source>
</evidence>
<feature type="transmembrane region" description="Helical" evidence="6">
    <location>
        <begin position="20"/>
        <end position="42"/>
    </location>
</feature>
<feature type="transmembrane region" description="Helical" evidence="6">
    <location>
        <begin position="63"/>
        <end position="86"/>
    </location>
</feature>
<keyword evidence="6" id="KW-0472">Membrane</keyword>